<feature type="compositionally biased region" description="Polar residues" evidence="1">
    <location>
        <begin position="171"/>
        <end position="196"/>
    </location>
</feature>
<accession>A0A5N7BZH3</accession>
<feature type="signal peptide" evidence="2">
    <location>
        <begin position="1"/>
        <end position="23"/>
    </location>
</feature>
<gene>
    <name evidence="3" type="ORF">BDV23DRAFT_174814</name>
</gene>
<proteinExistence type="predicted"/>
<dbReference type="EMBL" id="ML735296">
    <property type="protein sequence ID" value="KAE8387241.1"/>
    <property type="molecule type" value="Genomic_DNA"/>
</dbReference>
<organism evidence="3">
    <name type="scientific">Petromyces alliaceus</name>
    <name type="common">Aspergillus alliaceus</name>
    <dbReference type="NCBI Taxonomy" id="209559"/>
    <lineage>
        <taxon>Eukaryota</taxon>
        <taxon>Fungi</taxon>
        <taxon>Dikarya</taxon>
        <taxon>Ascomycota</taxon>
        <taxon>Pezizomycotina</taxon>
        <taxon>Eurotiomycetes</taxon>
        <taxon>Eurotiomycetidae</taxon>
        <taxon>Eurotiales</taxon>
        <taxon>Aspergillaceae</taxon>
        <taxon>Aspergillus</taxon>
        <taxon>Aspergillus subgen. Circumdati</taxon>
    </lineage>
</organism>
<dbReference type="Proteomes" id="UP000326877">
    <property type="component" value="Unassembled WGS sequence"/>
</dbReference>
<evidence type="ECO:0000256" key="1">
    <source>
        <dbReference type="SAM" id="MobiDB-lite"/>
    </source>
</evidence>
<reference evidence="3" key="1">
    <citation type="submission" date="2019-04" db="EMBL/GenBank/DDBJ databases">
        <title>Friends and foes A comparative genomics studyof 23 Aspergillus species from section Flavi.</title>
        <authorList>
            <consortium name="DOE Joint Genome Institute"/>
            <person name="Kjaerbolling I."/>
            <person name="Vesth T."/>
            <person name="Frisvad J.C."/>
            <person name="Nybo J.L."/>
            <person name="Theobald S."/>
            <person name="Kildgaard S."/>
            <person name="Isbrandt T."/>
            <person name="Kuo A."/>
            <person name="Sato A."/>
            <person name="Lyhne E.K."/>
            <person name="Kogle M.E."/>
            <person name="Wiebenga A."/>
            <person name="Kun R.S."/>
            <person name="Lubbers R.J."/>
            <person name="Makela M.R."/>
            <person name="Barry K."/>
            <person name="Chovatia M."/>
            <person name="Clum A."/>
            <person name="Daum C."/>
            <person name="Haridas S."/>
            <person name="He G."/>
            <person name="LaButti K."/>
            <person name="Lipzen A."/>
            <person name="Mondo S."/>
            <person name="Riley R."/>
            <person name="Salamov A."/>
            <person name="Simmons B.A."/>
            <person name="Magnuson J.K."/>
            <person name="Henrissat B."/>
            <person name="Mortensen U.H."/>
            <person name="Larsen T.O."/>
            <person name="Devries R.P."/>
            <person name="Grigoriev I.V."/>
            <person name="Machida M."/>
            <person name="Baker S.E."/>
            <person name="Andersen M.R."/>
        </authorList>
    </citation>
    <scope>NUCLEOTIDE SEQUENCE [LARGE SCALE GENOMIC DNA]</scope>
    <source>
        <strain evidence="3">IBT 14317</strain>
    </source>
</reference>
<name>A0A5N7BZH3_PETAA</name>
<dbReference type="OrthoDB" id="4423022at2759"/>
<sequence>MISIMSKVKTLALASFLSMGVMAIPIVSYAGHFYEGCTGPSITATNVAASYCSNVENFPIKSFTAYVSSGACDNAKTPVLNVYTEANCGSGLFKTVDVGSEKQCIEADTTIVSLGYNFVYNVPVKPLITLPLPSILHSFRNPVRSVLNPRSNVPQPIAQRLPGTSRRTCDGISNSSSGGTCDSANGSRHASNSVSKSGGHKFGGARDAAVLRGGEGVVRHDERLCLVERVIVNARRNV</sequence>
<protein>
    <submittedName>
        <fullName evidence="3">Uncharacterized protein</fullName>
    </submittedName>
</protein>
<feature type="region of interest" description="Disordered" evidence="1">
    <location>
        <begin position="147"/>
        <end position="202"/>
    </location>
</feature>
<evidence type="ECO:0000256" key="2">
    <source>
        <dbReference type="SAM" id="SignalP"/>
    </source>
</evidence>
<evidence type="ECO:0000313" key="3">
    <source>
        <dbReference type="EMBL" id="KAE8387241.1"/>
    </source>
</evidence>
<keyword evidence="2" id="KW-0732">Signal</keyword>
<dbReference type="AlphaFoldDB" id="A0A5N7BZH3"/>
<feature type="chain" id="PRO_5024954602" evidence="2">
    <location>
        <begin position="24"/>
        <end position="238"/>
    </location>
</feature>